<protein>
    <submittedName>
        <fullName evidence="2">Uncharacterized protein</fullName>
    </submittedName>
</protein>
<evidence type="ECO:0000313" key="2">
    <source>
        <dbReference type="EMBL" id="MPL73147.1"/>
    </source>
</evidence>
<organism evidence="2">
    <name type="scientific">bioreactor metagenome</name>
    <dbReference type="NCBI Taxonomy" id="1076179"/>
    <lineage>
        <taxon>unclassified sequences</taxon>
        <taxon>metagenomes</taxon>
        <taxon>ecological metagenomes</taxon>
    </lineage>
</organism>
<gene>
    <name evidence="2" type="ORF">SDC9_18940</name>
</gene>
<feature type="region of interest" description="Disordered" evidence="1">
    <location>
        <begin position="1161"/>
        <end position="1264"/>
    </location>
</feature>
<name>A0A644U345_9ZZZZ</name>
<reference evidence="2" key="1">
    <citation type="submission" date="2019-08" db="EMBL/GenBank/DDBJ databases">
        <authorList>
            <person name="Kucharzyk K."/>
            <person name="Murdoch R.W."/>
            <person name="Higgins S."/>
            <person name="Loffler F."/>
        </authorList>
    </citation>
    <scope>NUCLEOTIDE SEQUENCE</scope>
</reference>
<sequence>MLGVDRGVALVELHLIEPRLQRVHRRLAVLVLRLHRRGGDDAGRKVGDAHRRVGGVHVLPAGAGRAIGVDADVVRVHHDVDVVVDHRIDPDRAERGVPARRRVIGRDPHQTVHPRFRLQPAIGVLARDLVGDRADPRLVARGFRDQLDGIALLLGPAGVHPCEHRGPVTAFRAARAGVDFKEGVVAVRLAVEQRLELLGIGKGLQLAQRFLGLGDDIGIVLHLAQLDQLDVVGQLALDALVGLGLVHQHLTLAHQLLRPRRVGPQIAILDHRVEFLEPVRRGLEVHPLAQKFQRFADCVHDVLRLGAHRSCPSCLVVAVIQASRRPGKHPGAEMPACAGVSVKAARAHGAEIGLLRDHPGLAGRGGDRAVALVGLTLGEERQVLPHGKAAVDDRADAAHALALAQVFGLHEIARRVVGQPLAGEAVELRPVAARRHLEGAAAIDLDRRLHEFVEHRHAERAAIGARAERARLVIAHVARRHDVRGEPGEPHVLGVVRGAGLARHRHRQVHPVPRTAAHHALHHRDHLIGGDRVDHPLAARHDPRAKPHRDVACLAILAAALVVAVDRPAPAVLHAVDERRLDPLAAVGEHRIGRDQLIHRRFLRAERVRKKMAHRIVDAEFLGILRHRVHADGLRDADRHQVARLLEPGAHRRRAVILVRGVLRPPQALRRVHLDRRVDNDGLGREAPVEGGGIDEGLEVRAGLALCLGRAVEHRGLIGETALHRDDAAGVHVHRHERALDARHLAQRPALEAAGVVIQRAHQHHIAGLDQIGGAFRPGGELAVPLQLARPGRILVRDPVAVAVFLDPLDADPRALVGGFKHHRGMPALDVARGLVGRHRGKRGAPAALVAELVGRDRRAGAAPDAEAAVVFLQRMLQRLRRLPLHVGVDGGADRQATAEEFLLPEGLRQLPADLVGEVVARRQCIAERRVIAVLHRLQRLRLLGVHRRLIDVAVLEKPAQHIVAPHPRVFVVAHRVQLGRLLRQRGQIGRLAHGQRAQRLVEIGLRRGRDAIGVLPEIDFVQVKLEDAVLRQRLFHARGENQLLDLALDRARPVEQEVLHHLLGDRRGAAHVLAARAHRGHHRRQHAAGVIALVGVEVLVLCRDEGVLHDRRHVIDRHEDAPFLGEFVDQLPLARIDPRDRLRRVLRQLLIARQIARIHPEDRPDRQRREDQRGDDPREDPPEEGQNETDQRSPPWGSPPPIGCPYSVGAREGQNNLMSRDRERGAAPPPRGGQRNARFCPARRPRTRLPRLLRVRARAMSAP</sequence>
<evidence type="ECO:0000256" key="1">
    <source>
        <dbReference type="SAM" id="MobiDB-lite"/>
    </source>
</evidence>
<feature type="compositionally biased region" description="Basic residues" evidence="1">
    <location>
        <begin position="1242"/>
        <end position="1258"/>
    </location>
</feature>
<dbReference type="EMBL" id="VSSQ01000070">
    <property type="protein sequence ID" value="MPL73147.1"/>
    <property type="molecule type" value="Genomic_DNA"/>
</dbReference>
<proteinExistence type="predicted"/>
<accession>A0A644U345</accession>
<dbReference type="AlphaFoldDB" id="A0A644U345"/>
<feature type="compositionally biased region" description="Basic and acidic residues" evidence="1">
    <location>
        <begin position="1161"/>
        <end position="1181"/>
    </location>
</feature>
<comment type="caution">
    <text evidence="2">The sequence shown here is derived from an EMBL/GenBank/DDBJ whole genome shotgun (WGS) entry which is preliminary data.</text>
</comment>